<comment type="caution">
    <text evidence="3">The sequence shown here is derived from an EMBL/GenBank/DDBJ whole genome shotgun (WGS) entry which is preliminary data.</text>
</comment>
<evidence type="ECO:0008006" key="5">
    <source>
        <dbReference type="Google" id="ProtNLM"/>
    </source>
</evidence>
<dbReference type="Proteomes" id="UP001140511">
    <property type="component" value="Unassembled WGS sequence"/>
</dbReference>
<feature type="region of interest" description="Disordered" evidence="2">
    <location>
        <begin position="1"/>
        <end position="23"/>
    </location>
</feature>
<reference evidence="3" key="1">
    <citation type="submission" date="2022-09" db="EMBL/GenBank/DDBJ databases">
        <title>Chromosome-level assembly of Trichoderma breve T069, a fungus used in development of biopesticide product.</title>
        <authorList>
            <person name="Lin R."/>
            <person name="Liu T."/>
        </authorList>
    </citation>
    <scope>NUCLEOTIDE SEQUENCE</scope>
    <source>
        <strain evidence="3">T069</strain>
    </source>
</reference>
<evidence type="ECO:0000313" key="3">
    <source>
        <dbReference type="EMBL" id="KAJ4859193.1"/>
    </source>
</evidence>
<gene>
    <name evidence="3" type="ORF">T069G_07460</name>
</gene>
<name>A0A9W9B9N4_9HYPO</name>
<dbReference type="PANTHER" id="PTHR37534">
    <property type="entry name" value="TRANSCRIPTIONAL ACTIVATOR PROTEIN UGA3"/>
    <property type="match status" value="1"/>
</dbReference>
<feature type="region of interest" description="Disordered" evidence="2">
    <location>
        <begin position="126"/>
        <end position="154"/>
    </location>
</feature>
<dbReference type="GO" id="GO:0003700">
    <property type="term" value="F:DNA-binding transcription factor activity"/>
    <property type="evidence" value="ECO:0007669"/>
    <property type="project" value="TreeGrafter"/>
</dbReference>
<accession>A0A9W9B9N4</accession>
<proteinExistence type="predicted"/>
<dbReference type="GeneID" id="80869358"/>
<dbReference type="GO" id="GO:0000976">
    <property type="term" value="F:transcription cis-regulatory region binding"/>
    <property type="evidence" value="ECO:0007669"/>
    <property type="project" value="TreeGrafter"/>
</dbReference>
<dbReference type="EMBL" id="JAOPEN010000004">
    <property type="protein sequence ID" value="KAJ4859193.1"/>
    <property type="molecule type" value="Genomic_DNA"/>
</dbReference>
<protein>
    <recommendedName>
        <fullName evidence="5">Transcription factor domain-containing protein</fullName>
    </recommendedName>
</protein>
<evidence type="ECO:0000256" key="2">
    <source>
        <dbReference type="SAM" id="MobiDB-lite"/>
    </source>
</evidence>
<sequence length="526" mass="60056">MKSVYSADLPISKPTPKSKRCQPAETARKAAENAYAAFDSISQTLRSTIQLTLFHLVPVISHFKMILGISPQNMKEEQADMQIRRIPNMLTTKWRSKRSSQVQIQGHPTIDSLILQATEWRKDGEVESGPMSLSEVEDRSNVSEPIEDDSVTCPTTTVTTSEREFLDMPEHVRYMQIYVEEVAVWMDSFNKEKYFGEFLPYRALDSPLLLYSLLACGIRRLSQRHPDMSDTAAAYYSTANMQLFRYHENPERDIEECSTVAVILKLYNIIFREGPQSGGHSPAVLNSIISESQWSPESDGIGSACFWLNAYLDIVGSLEAGYCLYVDSWSVDMCMPSDGSEFMTHGDEELWVQRMLFILGKVISYRLCVLSFTDVDLRENRTLENLLPEWKHLKQLCDQWNDACPRNMRPLGYMYPDQTENNSTFPKTWLPKREAVFCRLLYHTAQSILTQTHPMEQTMLSEEMIALQLHHAREVCGIVAHTEDSCLGPISVQALLVALGALVGDKERMEVLNILQRMKAQMEYPQ</sequence>
<evidence type="ECO:0000313" key="4">
    <source>
        <dbReference type="Proteomes" id="UP001140511"/>
    </source>
</evidence>
<dbReference type="PANTHER" id="PTHR37534:SF40">
    <property type="entry name" value="ZN(2)-C6 FUNGAL-TYPE DOMAIN-CONTAINING PROTEIN"/>
    <property type="match status" value="1"/>
</dbReference>
<dbReference type="RefSeq" id="XP_056028249.1">
    <property type="nucleotide sequence ID" value="XM_056174670.1"/>
</dbReference>
<dbReference type="AlphaFoldDB" id="A0A9W9B9N4"/>
<keyword evidence="1" id="KW-0539">Nucleus</keyword>
<organism evidence="3 4">
    <name type="scientific">Trichoderma breve</name>
    <dbReference type="NCBI Taxonomy" id="2034170"/>
    <lineage>
        <taxon>Eukaryota</taxon>
        <taxon>Fungi</taxon>
        <taxon>Dikarya</taxon>
        <taxon>Ascomycota</taxon>
        <taxon>Pezizomycotina</taxon>
        <taxon>Sordariomycetes</taxon>
        <taxon>Hypocreomycetidae</taxon>
        <taxon>Hypocreales</taxon>
        <taxon>Hypocreaceae</taxon>
        <taxon>Trichoderma</taxon>
    </lineage>
</organism>
<keyword evidence="4" id="KW-1185">Reference proteome</keyword>
<dbReference type="GO" id="GO:0005634">
    <property type="term" value="C:nucleus"/>
    <property type="evidence" value="ECO:0007669"/>
    <property type="project" value="TreeGrafter"/>
</dbReference>
<dbReference type="GO" id="GO:0045944">
    <property type="term" value="P:positive regulation of transcription by RNA polymerase II"/>
    <property type="evidence" value="ECO:0007669"/>
    <property type="project" value="TreeGrafter"/>
</dbReference>
<evidence type="ECO:0000256" key="1">
    <source>
        <dbReference type="ARBA" id="ARBA00023242"/>
    </source>
</evidence>